<evidence type="ECO:0000256" key="1">
    <source>
        <dbReference type="SAM" id="MobiDB-lite"/>
    </source>
</evidence>
<name>A0A0P0ISR0_BLAVI</name>
<keyword evidence="3" id="KW-1185">Reference proteome</keyword>
<sequence length="487" mass="51294">MSTRTPNLRGLIALARRDGVDIRPTLVRVITDLFVQEQVHSAAEVTRYVELARHMLDGVDETARLAVAMKLVRYPNAPREILMMLATDIIEVAELVLSRAHFGEADLLHLVETADAERRQILAERRDLPAAVAARLGVAPAAPQGGAESARAVHRGQPDLKPAEARAAQDVATAKGDVVVARDTTGCVAKNATAGIAYAEGAKAVAAAAAPPAFDWEKPLGLTPLTAAKPAAEPMPAWRSKAMTPAATAPMPPPRAPKPAAEPMALPAWLNKPASAAAAKPATVATTPNLKPTARPMALPTWMTKSATPASAQAPAAAPVPAVAQAPAQPELPARRPIANAADTTVAITELEQAALQRKPEDFIDRLAAMLDLDRTKAEEVVRDPTGQSVAIACRALDMPCDVFSRIMLFLDPTIGRSVALVFSLAEYYGRLSVAQANDVVATWRGTKRPAARHVPVTAADGPGRHSFEPRRVAPAQPGGGRIAARG</sequence>
<feature type="compositionally biased region" description="Gly residues" evidence="1">
    <location>
        <begin position="478"/>
        <end position="487"/>
    </location>
</feature>
<proteinExistence type="predicted"/>
<evidence type="ECO:0000313" key="3">
    <source>
        <dbReference type="Proteomes" id="UP000065734"/>
    </source>
</evidence>
<dbReference type="Proteomes" id="UP000065734">
    <property type="component" value="Chromosome I"/>
</dbReference>
<dbReference type="PATRIC" id="fig|1079.6.peg.2480"/>
<evidence type="ECO:0000313" key="2">
    <source>
        <dbReference type="EMBL" id="CUU42809.1"/>
    </source>
</evidence>
<evidence type="ECO:0008006" key="4">
    <source>
        <dbReference type="Google" id="ProtNLM"/>
    </source>
</evidence>
<dbReference type="STRING" id="1079.BVIR_2378"/>
<protein>
    <recommendedName>
        <fullName evidence="4">DUF2336 domain-containing protein</fullName>
    </recommendedName>
</protein>
<feature type="region of interest" description="Disordered" evidence="1">
    <location>
        <begin position="459"/>
        <end position="487"/>
    </location>
</feature>
<dbReference type="OrthoDB" id="8455292at2"/>
<reference evidence="3" key="1">
    <citation type="journal article" date="2016" name="Genome Announc.">
        <title>Revised genome sequence of the purple photosynthetic bacterium Blastochloris viridis.</title>
        <authorList>
            <person name="Liu L.N."/>
            <person name="Faulkner M."/>
            <person name="Liu X."/>
            <person name="Huang F."/>
            <person name="Darby A.C."/>
            <person name="Hall N."/>
        </authorList>
    </citation>
    <scope>NUCLEOTIDE SEQUENCE [LARGE SCALE GENOMIC DNA]</scope>
    <source>
        <strain evidence="3">ATCC 19567 / DSM 133 / F</strain>
    </source>
</reference>
<dbReference type="EMBL" id="LN907867">
    <property type="protein sequence ID" value="CUU42809.1"/>
    <property type="molecule type" value="Genomic_DNA"/>
</dbReference>
<dbReference type="AlphaFoldDB" id="A0A0P0ISR0"/>
<dbReference type="KEGG" id="bvr:BVIR_2378"/>
<accession>A0A0P0ISR0</accession>
<feature type="compositionally biased region" description="Basic and acidic residues" evidence="1">
    <location>
        <begin position="463"/>
        <end position="472"/>
    </location>
</feature>
<dbReference type="RefSeq" id="WP_055037800.1">
    <property type="nucleotide sequence ID" value="NZ_AP014854.2"/>
</dbReference>
<organism evidence="2 3">
    <name type="scientific">Blastochloris viridis</name>
    <name type="common">Rhodopseudomonas viridis</name>
    <dbReference type="NCBI Taxonomy" id="1079"/>
    <lineage>
        <taxon>Bacteria</taxon>
        <taxon>Pseudomonadati</taxon>
        <taxon>Pseudomonadota</taxon>
        <taxon>Alphaproteobacteria</taxon>
        <taxon>Hyphomicrobiales</taxon>
        <taxon>Blastochloridaceae</taxon>
        <taxon>Blastochloris</taxon>
    </lineage>
</organism>
<gene>
    <name evidence="2" type="ORF">BVIRIDIS_18240</name>
</gene>